<dbReference type="Proteomes" id="UP000717328">
    <property type="component" value="Unassembled WGS sequence"/>
</dbReference>
<keyword evidence="3" id="KW-1185">Reference proteome</keyword>
<organism evidence="2 3">
    <name type="scientific">Sphagnurus paluster</name>
    <dbReference type="NCBI Taxonomy" id="117069"/>
    <lineage>
        <taxon>Eukaryota</taxon>
        <taxon>Fungi</taxon>
        <taxon>Dikarya</taxon>
        <taxon>Basidiomycota</taxon>
        <taxon>Agaricomycotina</taxon>
        <taxon>Agaricomycetes</taxon>
        <taxon>Agaricomycetidae</taxon>
        <taxon>Agaricales</taxon>
        <taxon>Tricholomatineae</taxon>
        <taxon>Lyophyllaceae</taxon>
        <taxon>Sphagnurus</taxon>
    </lineage>
</organism>
<proteinExistence type="predicted"/>
<dbReference type="AlphaFoldDB" id="A0A9P7KG47"/>
<protein>
    <submittedName>
        <fullName evidence="2">Uncharacterized protein</fullName>
    </submittedName>
</protein>
<gene>
    <name evidence="2" type="ORF">H0H81_010052</name>
</gene>
<dbReference type="Gene3D" id="3.40.50.300">
    <property type="entry name" value="P-loop containing nucleotide triphosphate hydrolases"/>
    <property type="match status" value="1"/>
</dbReference>
<dbReference type="InterPro" id="IPR027417">
    <property type="entry name" value="P-loop_NTPase"/>
</dbReference>
<name>A0A9P7KG47_9AGAR</name>
<evidence type="ECO:0000313" key="2">
    <source>
        <dbReference type="EMBL" id="KAG5651056.1"/>
    </source>
</evidence>
<reference evidence="2" key="2">
    <citation type="submission" date="2021-10" db="EMBL/GenBank/DDBJ databases">
        <title>Phylogenomics reveals ancestral predisposition of the termite-cultivated fungus Termitomyces towards a domesticated lifestyle.</title>
        <authorList>
            <person name="Auxier B."/>
            <person name="Grum-Grzhimaylo A."/>
            <person name="Cardenas M.E."/>
            <person name="Lodge J.D."/>
            <person name="Laessoe T."/>
            <person name="Pedersen O."/>
            <person name="Smith M.E."/>
            <person name="Kuyper T.W."/>
            <person name="Franco-Molano E.A."/>
            <person name="Baroni T.J."/>
            <person name="Aanen D.K."/>
        </authorList>
    </citation>
    <scope>NUCLEOTIDE SEQUENCE</scope>
    <source>
        <strain evidence="2">D49</strain>
    </source>
</reference>
<keyword evidence="1" id="KW-0175">Coiled coil</keyword>
<dbReference type="EMBL" id="JABCKI010000306">
    <property type="protein sequence ID" value="KAG5651056.1"/>
    <property type="molecule type" value="Genomic_DNA"/>
</dbReference>
<accession>A0A9P7KG47</accession>
<feature type="non-terminal residue" evidence="2">
    <location>
        <position position="359"/>
    </location>
</feature>
<reference evidence="2" key="1">
    <citation type="submission" date="2021-02" db="EMBL/GenBank/DDBJ databases">
        <authorList>
            <person name="Nieuwenhuis M."/>
            <person name="Van De Peppel L.J.J."/>
        </authorList>
    </citation>
    <scope>NUCLEOTIDE SEQUENCE</scope>
    <source>
        <strain evidence="2">D49</strain>
    </source>
</reference>
<sequence>MNTIAKSSGTLPFGSLAHPSYSADVKLAGVIYLHGINQNCMLGTATVRKNLDMFQKLCGDQATENTVLVTSKWGSILKFVGIAREKQLQDQDWKQMCREGSWMARWNPPEDNAHKIVKSIIGTELASRGAFEIQRRLVNVDKLLMVTSVGQALTSTLAELLKSQRLMSGRLRGDERRDEVYQQIKENDQKIQNTLKKIESLELSWIDAIRFHEEKPQDKFRMHMGELSACECPQNQERITDKLLDCKELEKKLEKKQKTIQELEEKDFIAQELLCNQLNEVTAQLHEAQTQILDNRQQLQKKLEKGEKKIQELEQKNSLSEMTQELLQQQLNEVTARLDETKAQLLKTASDAETSNVEK</sequence>
<feature type="coiled-coil region" evidence="1">
    <location>
        <begin position="239"/>
        <end position="344"/>
    </location>
</feature>
<evidence type="ECO:0000256" key="1">
    <source>
        <dbReference type="SAM" id="Coils"/>
    </source>
</evidence>
<dbReference type="OrthoDB" id="8954335at2759"/>
<comment type="caution">
    <text evidence="2">The sequence shown here is derived from an EMBL/GenBank/DDBJ whole genome shotgun (WGS) entry which is preliminary data.</text>
</comment>
<evidence type="ECO:0000313" key="3">
    <source>
        <dbReference type="Proteomes" id="UP000717328"/>
    </source>
</evidence>